<evidence type="ECO:0000313" key="1">
    <source>
        <dbReference type="EMBL" id="AEH82000.1"/>
    </source>
</evidence>
<protein>
    <submittedName>
        <fullName evidence="1">Uncharacterized protein</fullName>
    </submittedName>
</protein>
<keyword evidence="1" id="KW-0614">Plasmid</keyword>
<dbReference type="KEGG" id="smx:SM11_pC0927"/>
<accession>F7XEM5</accession>
<geneLocation type="plasmid" evidence="1 2">
    <name>pSmeSM11c</name>
</geneLocation>
<dbReference type="EMBL" id="CP001831">
    <property type="protein sequence ID" value="AEH82000.1"/>
    <property type="molecule type" value="Genomic_DNA"/>
</dbReference>
<evidence type="ECO:0000313" key="2">
    <source>
        <dbReference type="Proteomes" id="UP000009045"/>
    </source>
</evidence>
<dbReference type="AlphaFoldDB" id="F7XEM5"/>
<gene>
    <name evidence="1" type="ordered locus">SM11_pC0927</name>
</gene>
<dbReference type="HOGENOM" id="CLU_3398498_0_0_5"/>
<sequence length="31" mass="3636">MSGDLRQMATNSNLDARWLWYYQIGAAFVWA</sequence>
<reference evidence="1 2" key="1">
    <citation type="journal article" date="2011" name="J. Biotechnol.">
        <title>The complete genome sequence of the dominant Sinorhizobium meliloti field isolate SM11 extends the S. meliloti pan-genome.</title>
        <authorList>
            <person name="Schneiker-Bekel S."/>
            <person name="Wibberg D."/>
            <person name="Bekel T."/>
            <person name="Blom J."/>
            <person name="Linke B."/>
            <person name="Neuweger H."/>
            <person name="Stiens M."/>
            <person name="Vorholter F.J."/>
            <person name="Weidner S."/>
            <person name="Goesmann A."/>
            <person name="Puhler A."/>
            <person name="Schluter A."/>
        </authorList>
    </citation>
    <scope>NUCLEOTIDE SEQUENCE [LARGE SCALE GENOMIC DNA]</scope>
    <source>
        <strain evidence="1 2">SM11</strain>
        <plasmid evidence="2">pSmeSM11c</plasmid>
    </source>
</reference>
<dbReference type="Proteomes" id="UP000009045">
    <property type="component" value="Plasmid pSmeSM11c"/>
</dbReference>
<proteinExistence type="predicted"/>
<organism evidence="1 2">
    <name type="scientific">Sinorhizobium meliloti (strain SM11)</name>
    <dbReference type="NCBI Taxonomy" id="707241"/>
    <lineage>
        <taxon>Bacteria</taxon>
        <taxon>Pseudomonadati</taxon>
        <taxon>Pseudomonadota</taxon>
        <taxon>Alphaproteobacteria</taxon>
        <taxon>Hyphomicrobiales</taxon>
        <taxon>Rhizobiaceae</taxon>
        <taxon>Sinorhizobium/Ensifer group</taxon>
        <taxon>Sinorhizobium</taxon>
    </lineage>
</organism>
<name>F7XEM5_SINMM</name>